<evidence type="ECO:0000256" key="1">
    <source>
        <dbReference type="ARBA" id="ARBA00004123"/>
    </source>
</evidence>
<name>B7FZ65_PHATC</name>
<dbReference type="PANTHER" id="PTHR10015:SF206">
    <property type="entry name" value="HSF-TYPE DNA-BINDING DOMAIN-CONTAINING PROTEIN"/>
    <property type="match status" value="1"/>
</dbReference>
<dbReference type="OrthoDB" id="46525at2759"/>
<dbReference type="AlphaFoldDB" id="B7FZ65"/>
<dbReference type="GO" id="GO:0003700">
    <property type="term" value="F:DNA-binding transcription factor activity"/>
    <property type="evidence" value="ECO:0007669"/>
    <property type="project" value="InterPro"/>
</dbReference>
<dbReference type="GeneID" id="7201138"/>
<comment type="similarity">
    <text evidence="4">Belongs to the HSF family.</text>
</comment>
<sequence length="399" mass="44740">MSDELSAIATLLGLNAGMANEESESSPSEHRLSTNSFKGVARTPSMDSAIRVSIENLKSREAEAKRKRPPSLSDDLLLQKKKRRTKGDVMAHTYPVLPRVVQVCKLPKTHVDHSYRDFSSVPPEAGYDNPASVEEMTFACKLHAMLMNPECQGIINWLPHGRAFRILVPKKMEQDKILMRYFGHNRYSSFLSQLKNYGLKMITRGKDRNCFYHECMLRGLPHLTKYMPKFRDGRRLLPDPANEPDFYTISTLWPVPEKNPEPPQPVLSSLLPTMDATSSVTVLRTLLQSHGNHPQPQRVADLTTLDSTLLSLGVLHQQREQQSAQRILENSVLNRALLQTGQDTRQLQLAALLHLPPPPFVASMTSQEPTILSLVQGSGLQLNNDTISALIRATLSGLR</sequence>
<dbReference type="InterPro" id="IPR036390">
    <property type="entry name" value="WH_DNA-bd_sf"/>
</dbReference>
<feature type="domain" description="HSF-type DNA-binding" evidence="6">
    <location>
        <begin position="134"/>
        <end position="231"/>
    </location>
</feature>
<comment type="subcellular location">
    <subcellularLocation>
        <location evidence="1">Nucleus</location>
    </subcellularLocation>
</comment>
<protein>
    <recommendedName>
        <fullName evidence="6">HSF-type DNA-binding domain-containing protein</fullName>
    </recommendedName>
</protein>
<gene>
    <name evidence="7" type="ORF">PHATRDRAFT_45926</name>
</gene>
<evidence type="ECO:0000313" key="7">
    <source>
        <dbReference type="EMBL" id="EEC48287.1"/>
    </source>
</evidence>
<dbReference type="PaxDb" id="2850-Phatr45926"/>
<dbReference type="Gene3D" id="1.10.10.10">
    <property type="entry name" value="Winged helix-like DNA-binding domain superfamily/Winged helix DNA-binding domain"/>
    <property type="match status" value="1"/>
</dbReference>
<accession>B7FZ65</accession>
<keyword evidence="2" id="KW-0238">DNA-binding</keyword>
<dbReference type="InterPro" id="IPR000232">
    <property type="entry name" value="HSF_DNA-bd"/>
</dbReference>
<keyword evidence="8" id="KW-1185">Reference proteome</keyword>
<evidence type="ECO:0000256" key="2">
    <source>
        <dbReference type="ARBA" id="ARBA00023125"/>
    </source>
</evidence>
<dbReference type="SUPFAM" id="SSF46785">
    <property type="entry name" value="Winged helix' DNA-binding domain"/>
    <property type="match status" value="1"/>
</dbReference>
<dbReference type="InterPro" id="IPR036388">
    <property type="entry name" value="WH-like_DNA-bd_sf"/>
</dbReference>
<dbReference type="GO" id="GO:0043565">
    <property type="term" value="F:sequence-specific DNA binding"/>
    <property type="evidence" value="ECO:0007669"/>
    <property type="project" value="InterPro"/>
</dbReference>
<keyword evidence="3" id="KW-0539">Nucleus</keyword>
<dbReference type="PRINTS" id="PR00056">
    <property type="entry name" value="HSFDOMAIN"/>
</dbReference>
<reference evidence="8" key="2">
    <citation type="submission" date="2008-08" db="EMBL/GenBank/DDBJ databases">
        <authorList>
            <consortium name="Diatom Consortium"/>
            <person name="Grigoriev I."/>
            <person name="Grimwood J."/>
            <person name="Kuo A."/>
            <person name="Otillar R.P."/>
            <person name="Salamov A."/>
            <person name="Detter J.C."/>
            <person name="Lindquist E."/>
            <person name="Shapiro H."/>
            <person name="Lucas S."/>
            <person name="Glavina del Rio T."/>
            <person name="Pitluck S."/>
            <person name="Rokhsar D."/>
            <person name="Bowler C."/>
        </authorList>
    </citation>
    <scope>GENOME REANNOTATION</scope>
    <source>
        <strain evidence="8">CCAP 1055/1</strain>
    </source>
</reference>
<evidence type="ECO:0000256" key="4">
    <source>
        <dbReference type="RuleBase" id="RU004020"/>
    </source>
</evidence>
<dbReference type="eggNOG" id="KOG0627">
    <property type="taxonomic scope" value="Eukaryota"/>
</dbReference>
<dbReference type="KEGG" id="pti:PHATRDRAFT_45926"/>
<evidence type="ECO:0000256" key="5">
    <source>
        <dbReference type="SAM" id="MobiDB-lite"/>
    </source>
</evidence>
<dbReference type="HOGENOM" id="CLU_684206_0_0_1"/>
<dbReference type="Pfam" id="PF00447">
    <property type="entry name" value="HSF_DNA-bind"/>
    <property type="match status" value="1"/>
</dbReference>
<evidence type="ECO:0000256" key="3">
    <source>
        <dbReference type="ARBA" id="ARBA00023242"/>
    </source>
</evidence>
<dbReference type="InParanoid" id="B7FZ65"/>
<dbReference type="GO" id="GO:0005634">
    <property type="term" value="C:nucleus"/>
    <property type="evidence" value="ECO:0007669"/>
    <property type="project" value="UniProtKB-SubCell"/>
</dbReference>
<feature type="region of interest" description="Disordered" evidence="5">
    <location>
        <begin position="18"/>
        <end position="41"/>
    </location>
</feature>
<evidence type="ECO:0000313" key="8">
    <source>
        <dbReference type="Proteomes" id="UP000000759"/>
    </source>
</evidence>
<dbReference type="EMBL" id="CM000611">
    <property type="protein sequence ID" value="EEC48287.1"/>
    <property type="molecule type" value="Genomic_DNA"/>
</dbReference>
<evidence type="ECO:0000259" key="6">
    <source>
        <dbReference type="SMART" id="SM00415"/>
    </source>
</evidence>
<proteinExistence type="inferred from homology"/>
<dbReference type="SMART" id="SM00415">
    <property type="entry name" value="HSF"/>
    <property type="match status" value="1"/>
</dbReference>
<dbReference type="FunFam" id="1.10.10.10:FF:000479">
    <property type="entry name" value="Predicted protein"/>
    <property type="match status" value="1"/>
</dbReference>
<reference evidence="7 8" key="1">
    <citation type="journal article" date="2008" name="Nature">
        <title>The Phaeodactylum genome reveals the evolutionary history of diatom genomes.</title>
        <authorList>
            <person name="Bowler C."/>
            <person name="Allen A.E."/>
            <person name="Badger J.H."/>
            <person name="Grimwood J."/>
            <person name="Jabbari K."/>
            <person name="Kuo A."/>
            <person name="Maheswari U."/>
            <person name="Martens C."/>
            <person name="Maumus F."/>
            <person name="Otillar R.P."/>
            <person name="Rayko E."/>
            <person name="Salamov A."/>
            <person name="Vandepoele K."/>
            <person name="Beszteri B."/>
            <person name="Gruber A."/>
            <person name="Heijde M."/>
            <person name="Katinka M."/>
            <person name="Mock T."/>
            <person name="Valentin K."/>
            <person name="Verret F."/>
            <person name="Berges J.A."/>
            <person name="Brownlee C."/>
            <person name="Cadoret J.P."/>
            <person name="Chiovitti A."/>
            <person name="Choi C.J."/>
            <person name="Coesel S."/>
            <person name="De Martino A."/>
            <person name="Detter J.C."/>
            <person name="Durkin C."/>
            <person name="Falciatore A."/>
            <person name="Fournet J."/>
            <person name="Haruta M."/>
            <person name="Huysman M.J."/>
            <person name="Jenkins B.D."/>
            <person name="Jiroutova K."/>
            <person name="Jorgensen R.E."/>
            <person name="Joubert Y."/>
            <person name="Kaplan A."/>
            <person name="Kroger N."/>
            <person name="Kroth P.G."/>
            <person name="La Roche J."/>
            <person name="Lindquist E."/>
            <person name="Lommer M."/>
            <person name="Martin-Jezequel V."/>
            <person name="Lopez P.J."/>
            <person name="Lucas S."/>
            <person name="Mangogna M."/>
            <person name="McGinnis K."/>
            <person name="Medlin L.K."/>
            <person name="Montsant A."/>
            <person name="Oudot-Le Secq M.P."/>
            <person name="Napoli C."/>
            <person name="Obornik M."/>
            <person name="Parker M.S."/>
            <person name="Petit J.L."/>
            <person name="Porcel B.M."/>
            <person name="Poulsen N."/>
            <person name="Robison M."/>
            <person name="Rychlewski L."/>
            <person name="Rynearson T.A."/>
            <person name="Schmutz J."/>
            <person name="Shapiro H."/>
            <person name="Siaut M."/>
            <person name="Stanley M."/>
            <person name="Sussman M.R."/>
            <person name="Taylor A.R."/>
            <person name="Vardi A."/>
            <person name="von Dassow P."/>
            <person name="Vyverman W."/>
            <person name="Willis A."/>
            <person name="Wyrwicz L.S."/>
            <person name="Rokhsar D.S."/>
            <person name="Weissenbach J."/>
            <person name="Armbrust E.V."/>
            <person name="Green B.R."/>
            <person name="Van de Peer Y."/>
            <person name="Grigoriev I.V."/>
        </authorList>
    </citation>
    <scope>NUCLEOTIDE SEQUENCE [LARGE SCALE GENOMIC DNA]</scope>
    <source>
        <strain evidence="7 8">CCAP 1055/1</strain>
    </source>
</reference>
<dbReference type="PANTHER" id="PTHR10015">
    <property type="entry name" value="HEAT SHOCK TRANSCRIPTION FACTOR"/>
    <property type="match status" value="1"/>
</dbReference>
<dbReference type="Proteomes" id="UP000000759">
    <property type="component" value="Chromosome 8"/>
</dbReference>
<dbReference type="RefSeq" id="XP_002180096.1">
    <property type="nucleotide sequence ID" value="XM_002180060.1"/>
</dbReference>
<organism evidence="7 8">
    <name type="scientific">Phaeodactylum tricornutum (strain CCAP 1055/1)</name>
    <dbReference type="NCBI Taxonomy" id="556484"/>
    <lineage>
        <taxon>Eukaryota</taxon>
        <taxon>Sar</taxon>
        <taxon>Stramenopiles</taxon>
        <taxon>Ochrophyta</taxon>
        <taxon>Bacillariophyta</taxon>
        <taxon>Bacillariophyceae</taxon>
        <taxon>Bacillariophycidae</taxon>
        <taxon>Naviculales</taxon>
        <taxon>Phaeodactylaceae</taxon>
        <taxon>Phaeodactylum</taxon>
    </lineage>
</organism>